<dbReference type="CDD" id="cd00116">
    <property type="entry name" value="LRR_RI"/>
    <property type="match status" value="1"/>
</dbReference>
<dbReference type="SMART" id="SM00368">
    <property type="entry name" value="LRR_RI"/>
    <property type="match status" value="7"/>
</dbReference>
<keyword evidence="6" id="KW-1185">Reference proteome</keyword>
<feature type="compositionally biased region" description="Low complexity" evidence="4">
    <location>
        <begin position="629"/>
        <end position="649"/>
    </location>
</feature>
<name>A0A8R1HPU9_CAEJA</name>
<feature type="compositionally biased region" description="Basic and acidic residues" evidence="4">
    <location>
        <begin position="522"/>
        <end position="546"/>
    </location>
</feature>
<dbReference type="Pfam" id="PF13516">
    <property type="entry name" value="LRR_6"/>
    <property type="match status" value="2"/>
</dbReference>
<keyword evidence="1" id="KW-0433">Leucine-rich repeat</keyword>
<dbReference type="SUPFAM" id="SSF52047">
    <property type="entry name" value="RNI-like"/>
    <property type="match status" value="1"/>
</dbReference>
<dbReference type="InterPro" id="IPR001611">
    <property type="entry name" value="Leu-rich_rpt"/>
</dbReference>
<proteinExistence type="inferred from homology"/>
<feature type="compositionally biased region" description="Basic and acidic residues" evidence="4">
    <location>
        <begin position="565"/>
        <end position="584"/>
    </location>
</feature>
<feature type="region of interest" description="Disordered" evidence="4">
    <location>
        <begin position="515"/>
        <end position="584"/>
    </location>
</feature>
<dbReference type="InterPro" id="IPR051279">
    <property type="entry name" value="PP1-Reg/Actin-Interact_Protein"/>
</dbReference>
<feature type="region of interest" description="Disordered" evidence="4">
    <location>
        <begin position="21"/>
        <end position="71"/>
    </location>
</feature>
<dbReference type="Gene3D" id="3.80.10.10">
    <property type="entry name" value="Ribonuclease Inhibitor"/>
    <property type="match status" value="3"/>
</dbReference>
<dbReference type="AlphaFoldDB" id="A0A8R1HPU9"/>
<evidence type="ECO:0008006" key="7">
    <source>
        <dbReference type="Google" id="ProtNLM"/>
    </source>
</evidence>
<comment type="similarity">
    <text evidence="3">Belongs to the PPP1R37 family.</text>
</comment>
<feature type="compositionally biased region" description="Low complexity" evidence="4">
    <location>
        <begin position="21"/>
        <end position="35"/>
    </location>
</feature>
<feature type="compositionally biased region" description="Polar residues" evidence="4">
    <location>
        <begin position="41"/>
        <end position="51"/>
    </location>
</feature>
<keyword evidence="2" id="KW-0677">Repeat</keyword>
<evidence type="ECO:0000313" key="6">
    <source>
        <dbReference type="Proteomes" id="UP000005237"/>
    </source>
</evidence>
<reference evidence="5" key="2">
    <citation type="submission" date="2022-06" db="UniProtKB">
        <authorList>
            <consortium name="EnsemblMetazoa"/>
        </authorList>
    </citation>
    <scope>IDENTIFICATION</scope>
    <source>
        <strain evidence="5">DF5081</strain>
    </source>
</reference>
<dbReference type="EnsemblMetazoa" id="CJA07744.1">
    <property type="protein sequence ID" value="CJA07744.1"/>
    <property type="gene ID" value="WBGene00126948"/>
</dbReference>
<dbReference type="Proteomes" id="UP000005237">
    <property type="component" value="Unassembled WGS sequence"/>
</dbReference>
<reference evidence="6" key="1">
    <citation type="submission" date="2010-08" db="EMBL/GenBank/DDBJ databases">
        <authorList>
            <consortium name="Caenorhabditis japonica Sequencing Consortium"/>
            <person name="Wilson R.K."/>
        </authorList>
    </citation>
    <scope>NUCLEOTIDE SEQUENCE [LARGE SCALE GENOMIC DNA]</scope>
    <source>
        <strain evidence="6">DF5081</strain>
    </source>
</reference>
<dbReference type="PANTHER" id="PTHR24112:SF9">
    <property type="entry name" value="PROTEIN PHOSPHATASE 1 REGULATORY SUBUNIT 37"/>
    <property type="match status" value="1"/>
</dbReference>
<sequence length="935" mass="103394">MSMKFLTGLQDLLGLYETGTAASSSASPIPPTSSAMFAVPPQQQSHSSATSVRKKISDANIPSESEPDARIRQCSHARTVSFPDDMDLITGYHEAPTSQFQSDKEWAVDPTEILLAYREACQRRQCVPSVNVEKQIGYFHKSATTRQEMLSLKGERVSHAQMEALEEIFKRVQFNTIDFEYTFLDDDCAISLGEMIEFYDSCVRLNLSFNKQIDIRGWTTIFRSVRHAVSLQMLNLRYTNLNDRSIPALCRLARVQPSASLTCLHLENTQLSGKNLLVLICALKNNTGLRELYLGDNGLQPTDGSHIYQLITSNTSLQLLDLRNNNMADSGVRHICDGLRHRDSLEKSSLSAIVLWNNNVTGASMDCLAEALNENTKIETLNIGNNNLGVEGIARLKPSIVSNSHLHRLGLQNTGINCEGAIILAECIADNTALLRVDIRDNPIALAGLLALHSAMKMNKSITLLNIDATCVKLSSEKVREYQDEFERYFREIQTYCDRNKDEVMKRLTVTFDEEESGGVAKKNDDEEEKEQRDGEAEKQEGDKEPVGSPEEPTTPIEEESSISPREECSEPMKESNNNNDKRRLLMASSSASKIFKKERQQRFIRSSSLTCTETVHDIHDRLREMSGSTHSLDATTSSASATSTTTYSGPVDSNAESMKTIKKSFTVSSTPPASLPLAEWGSLPALPAASPTTTPVVRKLRRFSVSPSSSVFDVTTASVSTSLRTCSTSSIPEVTTSSMPSLPAIRPSSLAIGIPLAGSVPAGPSSAPLIMVDDIGMKIGIIQQKSSATTIQNNDEFLTPENSKVNDEKDIQETCLAVVNDLLNYVEYEEKSQVERKASLLLRNAFSRPNPEELLRNLRCSAERTTPSTSTPRTPLTPSRVLEIAEELEGETDEQACQSILRCLVRDVLQAEKNELRSTLDRRRRHASVRNSPV</sequence>
<evidence type="ECO:0000256" key="1">
    <source>
        <dbReference type="ARBA" id="ARBA00022614"/>
    </source>
</evidence>
<organism evidence="5 6">
    <name type="scientific">Caenorhabditis japonica</name>
    <dbReference type="NCBI Taxonomy" id="281687"/>
    <lineage>
        <taxon>Eukaryota</taxon>
        <taxon>Metazoa</taxon>
        <taxon>Ecdysozoa</taxon>
        <taxon>Nematoda</taxon>
        <taxon>Chromadorea</taxon>
        <taxon>Rhabditida</taxon>
        <taxon>Rhabditina</taxon>
        <taxon>Rhabditomorpha</taxon>
        <taxon>Rhabditoidea</taxon>
        <taxon>Rhabditidae</taxon>
        <taxon>Peloderinae</taxon>
        <taxon>Caenorhabditis</taxon>
    </lineage>
</organism>
<evidence type="ECO:0000256" key="4">
    <source>
        <dbReference type="SAM" id="MobiDB-lite"/>
    </source>
</evidence>
<evidence type="ECO:0000256" key="3">
    <source>
        <dbReference type="ARBA" id="ARBA00038315"/>
    </source>
</evidence>
<protein>
    <recommendedName>
        <fullName evidence="7">Protein phosphatase 1 regulatory subunit 37 homolog</fullName>
    </recommendedName>
</protein>
<accession>A0A8R1HPU9</accession>
<evidence type="ECO:0000256" key="2">
    <source>
        <dbReference type="ARBA" id="ARBA00022737"/>
    </source>
</evidence>
<evidence type="ECO:0000313" key="5">
    <source>
        <dbReference type="EnsemblMetazoa" id="CJA07744.1"/>
    </source>
</evidence>
<dbReference type="InterPro" id="IPR032675">
    <property type="entry name" value="LRR_dom_sf"/>
</dbReference>
<feature type="region of interest" description="Disordered" evidence="4">
    <location>
        <begin position="626"/>
        <end position="655"/>
    </location>
</feature>
<dbReference type="PANTHER" id="PTHR24112">
    <property type="entry name" value="LEUCINE-RICH REPEAT, ISOFORM F-RELATED"/>
    <property type="match status" value="1"/>
</dbReference>